<reference evidence="10 11" key="1">
    <citation type="submission" date="2009-04" db="EMBL/GenBank/DDBJ databases">
        <authorList>
            <person name="Qin X."/>
            <person name="Bachman B."/>
            <person name="Battles P."/>
            <person name="Bell A."/>
            <person name="Bess C."/>
            <person name="Bickham C."/>
            <person name="Chaboub L."/>
            <person name="Chen D."/>
            <person name="Coyle M."/>
            <person name="Deiros D.R."/>
            <person name="Dinh H."/>
            <person name="Forbes L."/>
            <person name="Fowler G."/>
            <person name="Francisco L."/>
            <person name="Fu Q."/>
            <person name="Gubbala S."/>
            <person name="Hale W."/>
            <person name="Han Y."/>
            <person name="Hemphill L."/>
            <person name="Highlander S.K."/>
            <person name="Hirani K."/>
            <person name="Hogues M."/>
            <person name="Jackson L."/>
            <person name="Jakkamsetti A."/>
            <person name="Javaid M."/>
            <person name="Jiang H."/>
            <person name="Korchina V."/>
            <person name="Kovar C."/>
            <person name="Lara F."/>
            <person name="Lee S."/>
            <person name="Mata R."/>
            <person name="Mathew T."/>
            <person name="Moen C."/>
            <person name="Morales K."/>
            <person name="Munidasa M."/>
            <person name="Nazareth L."/>
            <person name="Ngo R."/>
            <person name="Nguyen L."/>
            <person name="Okwuonu G."/>
            <person name="Ongeri F."/>
            <person name="Patil S."/>
            <person name="Petrosino J."/>
            <person name="Pham C."/>
            <person name="Pham P."/>
            <person name="Pu L.-L."/>
            <person name="Puazo M."/>
            <person name="Raj R."/>
            <person name="Reid J."/>
            <person name="Rouhana J."/>
            <person name="Saada N."/>
            <person name="Shang Y."/>
            <person name="Simmons D."/>
            <person name="Thornton R."/>
            <person name="Warren J."/>
            <person name="Weissenberger G."/>
            <person name="Zhang J."/>
            <person name="Zhang L."/>
            <person name="Zhou C."/>
            <person name="Zhu D."/>
            <person name="Muzny D."/>
            <person name="Worley K."/>
            <person name="Gibbs R."/>
        </authorList>
    </citation>
    <scope>NUCLEOTIDE SEQUENCE [LARGE SCALE GENOMIC DNA]</scope>
    <source>
        <strain evidence="10 11">ATCC 43531</strain>
    </source>
</reference>
<organism evidence="10 11">
    <name type="scientific">Selenomonas flueggei ATCC 43531</name>
    <dbReference type="NCBI Taxonomy" id="638302"/>
    <lineage>
        <taxon>Bacteria</taxon>
        <taxon>Bacillati</taxon>
        <taxon>Bacillota</taxon>
        <taxon>Negativicutes</taxon>
        <taxon>Selenomonadales</taxon>
        <taxon>Selenomonadaceae</taxon>
        <taxon>Selenomonas</taxon>
    </lineage>
</organism>
<sequence>MGCVPRAGGHFLAWRDGMNVLEVRLAAQDVLVLDGALATELEARGFSVDDPLWSAKALFERPDLVRDIHLDYLRAGADVLTSASYQATVDGFMQRGFTAEEAAELLRRSVRLAQEARGLYRAERSTGTAVPLVAASVGPYGAYLADGSEYRGDYDVEEDALTAFHAQRLRILASAAPDLLACETLPCLHEACAIVRSLRAEGIRIPAYFSFSCRDGAHISDGTEIAECARVLDAVPEAAAIGVNCTAPQYVSGLIRMIRQETDKPIVVYPNSGEYYDAAARVWRGAAEDFGARSREYAAAGARIIGGCCRTTPHDTAAIAAWVKAGRKRGDGDGDRVRGGSSARRTRHA</sequence>
<evidence type="ECO:0000256" key="3">
    <source>
        <dbReference type="ARBA" id="ARBA00022723"/>
    </source>
</evidence>
<proteinExistence type="predicted"/>
<dbReference type="Proteomes" id="UP000005309">
    <property type="component" value="Unassembled WGS sequence"/>
</dbReference>
<dbReference type="eggNOG" id="COG2040">
    <property type="taxonomic scope" value="Bacteria"/>
</dbReference>
<keyword evidence="1 7" id="KW-0489">Methyltransferase</keyword>
<evidence type="ECO:0000256" key="8">
    <source>
        <dbReference type="SAM" id="MobiDB-lite"/>
    </source>
</evidence>
<dbReference type="InterPro" id="IPR051486">
    <property type="entry name" value="Hcy_S-methyltransferase"/>
</dbReference>
<keyword evidence="2 7" id="KW-0808">Transferase</keyword>
<dbReference type="PANTHER" id="PTHR46015:SF1">
    <property type="entry name" value="HOMOCYSTEINE S-METHYLTRANSFERASE-LIKE ISOFORM 1"/>
    <property type="match status" value="1"/>
</dbReference>
<dbReference type="NCBIfam" id="NF007020">
    <property type="entry name" value="PRK09485.1"/>
    <property type="match status" value="1"/>
</dbReference>
<evidence type="ECO:0000256" key="5">
    <source>
        <dbReference type="ARBA" id="ARBA00076752"/>
    </source>
</evidence>
<dbReference type="Pfam" id="PF02574">
    <property type="entry name" value="S-methyl_trans"/>
    <property type="match status" value="1"/>
</dbReference>
<dbReference type="SUPFAM" id="SSF82282">
    <property type="entry name" value="Homocysteine S-methyltransferase"/>
    <property type="match status" value="1"/>
</dbReference>
<evidence type="ECO:0000256" key="1">
    <source>
        <dbReference type="ARBA" id="ARBA00022603"/>
    </source>
</evidence>
<dbReference type="PIRSF" id="PIRSF037505">
    <property type="entry name" value="Betaine_HMT"/>
    <property type="match status" value="1"/>
</dbReference>
<evidence type="ECO:0000256" key="2">
    <source>
        <dbReference type="ARBA" id="ARBA00022679"/>
    </source>
</evidence>
<keyword evidence="3 6" id="KW-0479">Metal-binding</keyword>
<evidence type="ECO:0000256" key="7">
    <source>
        <dbReference type="PROSITE-ProRule" id="PRU00333"/>
    </source>
</evidence>
<evidence type="ECO:0000256" key="6">
    <source>
        <dbReference type="PIRSR" id="PIRSR037505-2"/>
    </source>
</evidence>
<comment type="caution">
    <text evidence="10">The sequence shown here is derived from an EMBL/GenBank/DDBJ whole genome shotgun (WGS) entry which is preliminary data.</text>
</comment>
<dbReference type="GO" id="GO:0008270">
    <property type="term" value="F:zinc ion binding"/>
    <property type="evidence" value="ECO:0007669"/>
    <property type="project" value="InterPro"/>
</dbReference>
<dbReference type="GO" id="GO:0009086">
    <property type="term" value="P:methionine biosynthetic process"/>
    <property type="evidence" value="ECO:0007669"/>
    <property type="project" value="InterPro"/>
</dbReference>
<dbReference type="Gene3D" id="3.20.20.330">
    <property type="entry name" value="Homocysteine-binding-like domain"/>
    <property type="match status" value="1"/>
</dbReference>
<evidence type="ECO:0000259" key="9">
    <source>
        <dbReference type="PROSITE" id="PS50970"/>
    </source>
</evidence>
<dbReference type="FunFam" id="3.20.20.330:FF:000002">
    <property type="entry name" value="Homocysteine S-methyltransferase"/>
    <property type="match status" value="1"/>
</dbReference>
<dbReference type="InterPro" id="IPR003726">
    <property type="entry name" value="HCY_dom"/>
</dbReference>
<dbReference type="HOGENOM" id="CLU_004914_3_2_9"/>
<dbReference type="PROSITE" id="PS50970">
    <property type="entry name" value="HCY"/>
    <property type="match status" value="1"/>
</dbReference>
<dbReference type="GO" id="GO:0008898">
    <property type="term" value="F:S-adenosylmethionine-homocysteine S-methyltransferase activity"/>
    <property type="evidence" value="ECO:0007669"/>
    <property type="project" value="TreeGrafter"/>
</dbReference>
<protein>
    <recommendedName>
        <fullName evidence="5">S-methylmethionine:homocysteine methyltransferase</fullName>
    </recommendedName>
</protein>
<dbReference type="EMBL" id="ACLA01000014">
    <property type="protein sequence ID" value="EEQ48642.1"/>
    <property type="molecule type" value="Genomic_DNA"/>
</dbReference>
<name>C4V3M8_9FIRM</name>
<keyword evidence="4 6" id="KW-0862">Zinc</keyword>
<dbReference type="InterPro" id="IPR036589">
    <property type="entry name" value="HCY_dom_sf"/>
</dbReference>
<gene>
    <name evidence="10" type="primary">mmuM</name>
    <name evidence="10" type="ORF">HMPREF0908_1122</name>
</gene>
<feature type="binding site" evidence="6 7">
    <location>
        <position position="245"/>
    </location>
    <ligand>
        <name>Zn(2+)</name>
        <dbReference type="ChEBI" id="CHEBI:29105"/>
    </ligand>
</feature>
<comment type="cofactor">
    <cofactor evidence="6">
        <name>Zn(2+)</name>
        <dbReference type="ChEBI" id="CHEBI:29105"/>
    </cofactor>
    <text evidence="6">Binds 1 zinc ion per subunit.</text>
</comment>
<dbReference type="InterPro" id="IPR017226">
    <property type="entry name" value="BHMT-like"/>
</dbReference>
<dbReference type="AlphaFoldDB" id="C4V3M8"/>
<evidence type="ECO:0000256" key="4">
    <source>
        <dbReference type="ARBA" id="ARBA00022833"/>
    </source>
</evidence>
<keyword evidence="11" id="KW-1185">Reference proteome</keyword>
<dbReference type="STRING" id="638302.HMPREF0908_1122"/>
<dbReference type="PANTHER" id="PTHR46015">
    <property type="entry name" value="ZGC:172121"/>
    <property type="match status" value="1"/>
</dbReference>
<feature type="compositionally biased region" description="Basic and acidic residues" evidence="8">
    <location>
        <begin position="328"/>
        <end position="338"/>
    </location>
</feature>
<feature type="binding site" evidence="7">
    <location>
        <position position="308"/>
    </location>
    <ligand>
        <name>Zn(2+)</name>
        <dbReference type="ChEBI" id="CHEBI:29105"/>
    </ligand>
</feature>
<evidence type="ECO:0000313" key="11">
    <source>
        <dbReference type="Proteomes" id="UP000005309"/>
    </source>
</evidence>
<feature type="region of interest" description="Disordered" evidence="8">
    <location>
        <begin position="327"/>
        <end position="349"/>
    </location>
</feature>
<feature type="domain" description="Hcy-binding" evidence="9">
    <location>
        <begin position="19"/>
        <end position="323"/>
    </location>
</feature>
<dbReference type="GO" id="GO:0033528">
    <property type="term" value="P:S-methylmethionine cycle"/>
    <property type="evidence" value="ECO:0007669"/>
    <property type="project" value="TreeGrafter"/>
</dbReference>
<feature type="binding site" evidence="7">
    <location>
        <position position="309"/>
    </location>
    <ligand>
        <name>Zn(2+)</name>
        <dbReference type="ChEBI" id="CHEBI:29105"/>
    </ligand>
</feature>
<dbReference type="GO" id="GO:0032259">
    <property type="term" value="P:methylation"/>
    <property type="evidence" value="ECO:0007669"/>
    <property type="project" value="UniProtKB-KW"/>
</dbReference>
<accession>C4V3M8</accession>
<evidence type="ECO:0000313" key="10">
    <source>
        <dbReference type="EMBL" id="EEQ48642.1"/>
    </source>
</evidence>